<dbReference type="Pfam" id="PF00173">
    <property type="entry name" value="Cyt-b5"/>
    <property type="match status" value="1"/>
</dbReference>
<reference evidence="7 8" key="1">
    <citation type="submission" date="2017-06" db="EMBL/GenBank/DDBJ databases">
        <title>Ant-infecting Ophiocordyceps genomes reveal a high diversity of potential behavioral manipulation genes and a possible major role for enterotoxins.</title>
        <authorList>
            <person name="De Bekker C."/>
            <person name="Evans H.C."/>
            <person name="Brachmann A."/>
            <person name="Hughes D.P."/>
        </authorList>
    </citation>
    <scope>NUCLEOTIDE SEQUENCE [LARGE SCALE GENOMIC DNA]</scope>
    <source>
        <strain evidence="7 8">1348a</strain>
    </source>
</reference>
<dbReference type="PROSITE" id="PS50255">
    <property type="entry name" value="CYTOCHROME_B5_2"/>
    <property type="match status" value="1"/>
</dbReference>
<comment type="similarity">
    <text evidence="4 5">Belongs to the cytochrome b5 family.</text>
</comment>
<dbReference type="InterPro" id="IPR018506">
    <property type="entry name" value="Cyt_B5_heme-BS"/>
</dbReference>
<dbReference type="PROSITE" id="PS00191">
    <property type="entry name" value="CYTOCHROME_B5_1"/>
    <property type="match status" value="1"/>
</dbReference>
<dbReference type="EMBL" id="NJEU01000044">
    <property type="protein sequence ID" value="PHH82748.1"/>
    <property type="molecule type" value="Genomic_DNA"/>
</dbReference>
<comment type="caution">
    <text evidence="7">The sequence shown here is derived from an EMBL/GenBank/DDBJ whole genome shotgun (WGS) entry which is preliminary data.</text>
</comment>
<dbReference type="SMART" id="SM01117">
    <property type="entry name" value="Cyt-b5"/>
    <property type="match status" value="1"/>
</dbReference>
<dbReference type="PRINTS" id="PR00363">
    <property type="entry name" value="CYTOCHROMEB5"/>
</dbReference>
<evidence type="ECO:0000256" key="5">
    <source>
        <dbReference type="RuleBase" id="RU362121"/>
    </source>
</evidence>
<feature type="domain" description="Cytochrome b5 heme-binding" evidence="6">
    <location>
        <begin position="3"/>
        <end position="80"/>
    </location>
</feature>
<dbReference type="FunFam" id="3.10.120.10:FF:000007">
    <property type="entry name" value="Sulfite oxidase, mitochondrial"/>
    <property type="match status" value="1"/>
</dbReference>
<keyword evidence="8" id="KW-1185">Reference proteome</keyword>
<dbReference type="AlphaFoldDB" id="A0A2C5YXD1"/>
<dbReference type="InterPro" id="IPR001199">
    <property type="entry name" value="Cyt_B5-like_heme/steroid-bd"/>
</dbReference>
<name>A0A2C5YXD1_9HYPO</name>
<dbReference type="Proteomes" id="UP000224854">
    <property type="component" value="Unassembled WGS sequence"/>
</dbReference>
<dbReference type="GO" id="GO:0016020">
    <property type="term" value="C:membrane"/>
    <property type="evidence" value="ECO:0007669"/>
    <property type="project" value="TreeGrafter"/>
</dbReference>
<dbReference type="GO" id="GO:0046872">
    <property type="term" value="F:metal ion binding"/>
    <property type="evidence" value="ECO:0007669"/>
    <property type="project" value="UniProtKB-UniRule"/>
</dbReference>
<proteinExistence type="inferred from homology"/>
<evidence type="ECO:0000259" key="6">
    <source>
        <dbReference type="PROSITE" id="PS50255"/>
    </source>
</evidence>
<keyword evidence="3 5" id="KW-0408">Iron</keyword>
<protein>
    <recommendedName>
        <fullName evidence="6">Cytochrome b5 heme-binding domain-containing protein</fullName>
    </recommendedName>
</protein>
<sequence>MSEKKYTPAEVSKHNSADNGIWLIVEKNVYDVTKFMDEHPGGSRVLQRFAGKNATKAFWKYHSESVLKRYGAKFLIGEVQEAAKL</sequence>
<evidence type="ECO:0000256" key="3">
    <source>
        <dbReference type="ARBA" id="ARBA00023004"/>
    </source>
</evidence>
<evidence type="ECO:0000256" key="4">
    <source>
        <dbReference type="ARBA" id="ARBA00038168"/>
    </source>
</evidence>
<dbReference type="InterPro" id="IPR036400">
    <property type="entry name" value="Cyt_B5-like_heme/steroid_sf"/>
</dbReference>
<dbReference type="Gene3D" id="3.10.120.10">
    <property type="entry name" value="Cytochrome b5-like heme/steroid binding domain"/>
    <property type="match status" value="1"/>
</dbReference>
<keyword evidence="2 5" id="KW-0479">Metal-binding</keyword>
<dbReference type="SUPFAM" id="SSF55856">
    <property type="entry name" value="Cytochrome b5-like heme/steroid binding domain"/>
    <property type="match status" value="1"/>
</dbReference>
<evidence type="ECO:0000256" key="2">
    <source>
        <dbReference type="ARBA" id="ARBA00022723"/>
    </source>
</evidence>
<evidence type="ECO:0000313" key="7">
    <source>
        <dbReference type="EMBL" id="PHH82748.1"/>
    </source>
</evidence>
<dbReference type="InterPro" id="IPR050668">
    <property type="entry name" value="Cytochrome_b5"/>
</dbReference>
<gene>
    <name evidence="7" type="ORF">CDD82_5004</name>
</gene>
<dbReference type="OrthoDB" id="260519at2759"/>
<accession>A0A2C5YXD1</accession>
<dbReference type="PANTHER" id="PTHR19359:SF14">
    <property type="entry name" value="CYTOCHROME B5 A"/>
    <property type="match status" value="1"/>
</dbReference>
<evidence type="ECO:0000256" key="1">
    <source>
        <dbReference type="ARBA" id="ARBA00022617"/>
    </source>
</evidence>
<dbReference type="PANTHER" id="PTHR19359">
    <property type="entry name" value="CYTOCHROME B5"/>
    <property type="match status" value="1"/>
</dbReference>
<organism evidence="7 8">
    <name type="scientific">Ophiocordyceps australis</name>
    <dbReference type="NCBI Taxonomy" id="1399860"/>
    <lineage>
        <taxon>Eukaryota</taxon>
        <taxon>Fungi</taxon>
        <taxon>Dikarya</taxon>
        <taxon>Ascomycota</taxon>
        <taxon>Pezizomycotina</taxon>
        <taxon>Sordariomycetes</taxon>
        <taxon>Hypocreomycetidae</taxon>
        <taxon>Hypocreales</taxon>
        <taxon>Ophiocordycipitaceae</taxon>
        <taxon>Ophiocordyceps</taxon>
    </lineage>
</organism>
<dbReference type="GO" id="GO:0020037">
    <property type="term" value="F:heme binding"/>
    <property type="evidence" value="ECO:0007669"/>
    <property type="project" value="UniProtKB-UniRule"/>
</dbReference>
<keyword evidence="1 5" id="KW-0349">Heme</keyword>
<evidence type="ECO:0000313" key="8">
    <source>
        <dbReference type="Proteomes" id="UP000224854"/>
    </source>
</evidence>